<organism evidence="1 2">
    <name type="scientific">Streptomyces rugosispiralis</name>
    <dbReference type="NCBI Taxonomy" id="2967341"/>
    <lineage>
        <taxon>Bacteria</taxon>
        <taxon>Bacillati</taxon>
        <taxon>Actinomycetota</taxon>
        <taxon>Actinomycetes</taxon>
        <taxon>Kitasatosporales</taxon>
        <taxon>Streptomycetaceae</taxon>
        <taxon>Streptomyces</taxon>
    </lineage>
</organism>
<accession>A0ABT1V0V6</accession>
<dbReference type="Proteomes" id="UP001204746">
    <property type="component" value="Unassembled WGS sequence"/>
</dbReference>
<keyword evidence="2" id="KW-1185">Reference proteome</keyword>
<evidence type="ECO:0000313" key="1">
    <source>
        <dbReference type="EMBL" id="MCQ8191014.1"/>
    </source>
</evidence>
<name>A0ABT1V0V6_9ACTN</name>
<evidence type="ECO:0000313" key="2">
    <source>
        <dbReference type="Proteomes" id="UP001204746"/>
    </source>
</evidence>
<dbReference type="EMBL" id="JANIAA010000014">
    <property type="protein sequence ID" value="MCQ8191014.1"/>
    <property type="molecule type" value="Genomic_DNA"/>
</dbReference>
<protein>
    <submittedName>
        <fullName evidence="1">Uncharacterized protein</fullName>
    </submittedName>
</protein>
<gene>
    <name evidence="1" type="ORF">NP777_22595</name>
</gene>
<sequence length="279" mass="31146">MVTEAALRGYLLEEVLAWLLRSSGYDLLSAADEDEKVPERQVLAQRYNGLAVRGRGAWHQADALAHQISLVDLSMPDFEGLRTLVSSEAKLAHQALSTLSAGSRPRVYHVRSYLRQPLLQVVGDDIPLGEDLLTLPLSVAEPLDRLAERLSSRSTLGLVLAFPSAPFVVGLASENLYGFVNYAREHPTHTVHLRRLPQAASHPVWQLRPAEDPSAYAMTFSLPEQVESWILAQDESIASRTRWIKRSVLSTMTIYWLDGDHALTFQLRYAPAELREQTG</sequence>
<reference evidence="1 2" key="1">
    <citation type="submission" date="2022-07" db="EMBL/GenBank/DDBJ databases">
        <authorList>
            <person name="Phongsopitanun W."/>
            <person name="Tanasupawat S."/>
        </authorList>
    </citation>
    <scope>NUCLEOTIDE SEQUENCE [LARGE SCALE GENOMIC DNA]</scope>
    <source>
        <strain evidence="1 2">RCU-064</strain>
    </source>
</reference>
<comment type="caution">
    <text evidence="1">The sequence shown here is derived from an EMBL/GenBank/DDBJ whole genome shotgun (WGS) entry which is preliminary data.</text>
</comment>
<proteinExistence type="predicted"/>
<dbReference type="RefSeq" id="WP_256651984.1">
    <property type="nucleotide sequence ID" value="NZ_JANIAA010000014.1"/>
</dbReference>